<dbReference type="Proteomes" id="UP000029867">
    <property type="component" value="Unassembled WGS sequence"/>
</dbReference>
<evidence type="ECO:0000256" key="3">
    <source>
        <dbReference type="ARBA" id="ARBA00022776"/>
    </source>
</evidence>
<evidence type="ECO:0008006" key="9">
    <source>
        <dbReference type="Google" id="ProtNLM"/>
    </source>
</evidence>
<organism evidence="7 8">
    <name type="scientific">Pichia kudriavzevii</name>
    <name type="common">Yeast</name>
    <name type="synonym">Issatchenkia orientalis</name>
    <dbReference type="NCBI Taxonomy" id="4909"/>
    <lineage>
        <taxon>Eukaryota</taxon>
        <taxon>Fungi</taxon>
        <taxon>Dikarya</taxon>
        <taxon>Ascomycota</taxon>
        <taxon>Saccharomycotina</taxon>
        <taxon>Pichiomycetes</taxon>
        <taxon>Pichiales</taxon>
        <taxon>Pichiaceae</taxon>
        <taxon>Pichia</taxon>
    </lineage>
</organism>
<evidence type="ECO:0000256" key="1">
    <source>
        <dbReference type="ARBA" id="ARBA00004123"/>
    </source>
</evidence>
<keyword evidence="2" id="KW-0132">Cell division</keyword>
<reference evidence="8" key="1">
    <citation type="journal article" date="2014" name="Microb. Cell Fact.">
        <title>Exploiting Issatchenkia orientalis SD108 for succinic acid production.</title>
        <authorList>
            <person name="Xiao H."/>
            <person name="Shao Z."/>
            <person name="Jiang Y."/>
            <person name="Dole S."/>
            <person name="Zhao H."/>
        </authorList>
    </citation>
    <scope>NUCLEOTIDE SEQUENCE [LARGE SCALE GENOMIC DNA]</scope>
    <source>
        <strain evidence="8">SD108</strain>
    </source>
</reference>
<dbReference type="InterPro" id="IPR011989">
    <property type="entry name" value="ARM-like"/>
</dbReference>
<dbReference type="GO" id="GO:0000785">
    <property type="term" value="C:chromatin"/>
    <property type="evidence" value="ECO:0007669"/>
    <property type="project" value="TreeGrafter"/>
</dbReference>
<dbReference type="InterPro" id="IPR039776">
    <property type="entry name" value="Pds5"/>
</dbReference>
<evidence type="ECO:0000256" key="4">
    <source>
        <dbReference type="ARBA" id="ARBA00023242"/>
    </source>
</evidence>
<dbReference type="eggNOG" id="KOG1525">
    <property type="taxonomic scope" value="Eukaryota"/>
</dbReference>
<dbReference type="InterPro" id="IPR016024">
    <property type="entry name" value="ARM-type_fold"/>
</dbReference>
<dbReference type="Pfam" id="PF20168">
    <property type="entry name" value="PDS5"/>
    <property type="match status" value="1"/>
</dbReference>
<dbReference type="EMBL" id="JQFK01000035">
    <property type="protein sequence ID" value="KGK37480.1"/>
    <property type="molecule type" value="Genomic_DNA"/>
</dbReference>
<feature type="region of interest" description="Disordered" evidence="6">
    <location>
        <begin position="1190"/>
        <end position="1271"/>
    </location>
</feature>
<evidence type="ECO:0000256" key="6">
    <source>
        <dbReference type="SAM" id="MobiDB-lite"/>
    </source>
</evidence>
<comment type="caution">
    <text evidence="7">The sequence shown here is derived from an EMBL/GenBank/DDBJ whole genome shotgun (WGS) entry which is preliminary data.</text>
</comment>
<accession>A0A099NY16</accession>
<dbReference type="SUPFAM" id="SSF48371">
    <property type="entry name" value="ARM repeat"/>
    <property type="match status" value="1"/>
</dbReference>
<dbReference type="GO" id="GO:0007064">
    <property type="term" value="P:mitotic sister chromatid cohesion"/>
    <property type="evidence" value="ECO:0007669"/>
    <property type="project" value="InterPro"/>
</dbReference>
<dbReference type="AlphaFoldDB" id="A0A099NY16"/>
<feature type="compositionally biased region" description="Basic and acidic residues" evidence="6">
    <location>
        <begin position="1226"/>
        <end position="1256"/>
    </location>
</feature>
<evidence type="ECO:0000313" key="8">
    <source>
        <dbReference type="Proteomes" id="UP000029867"/>
    </source>
</evidence>
<evidence type="ECO:0000256" key="2">
    <source>
        <dbReference type="ARBA" id="ARBA00022618"/>
    </source>
</evidence>
<protein>
    <recommendedName>
        <fullName evidence="9">Sister chromatid cohesion protein PDS5</fullName>
    </recommendedName>
</protein>
<dbReference type="CDD" id="cd19953">
    <property type="entry name" value="PDS5"/>
    <property type="match status" value="1"/>
</dbReference>
<dbReference type="GO" id="GO:0005634">
    <property type="term" value="C:nucleus"/>
    <property type="evidence" value="ECO:0007669"/>
    <property type="project" value="UniProtKB-SubCell"/>
</dbReference>
<keyword evidence="4" id="KW-0539">Nucleus</keyword>
<dbReference type="PANTHER" id="PTHR12663">
    <property type="entry name" value="ANDROGEN INDUCED INHIBITOR OF PROLIFERATION AS3 / PDS5-RELATED"/>
    <property type="match status" value="1"/>
</dbReference>
<proteinExistence type="predicted"/>
<keyword evidence="3" id="KW-0498">Mitosis</keyword>
<dbReference type="PANTHER" id="PTHR12663:SF0">
    <property type="entry name" value="PRECOCIOUS DISSOCIATION OF SISTERS 5, ISOFORM A"/>
    <property type="match status" value="1"/>
</dbReference>
<evidence type="ECO:0000256" key="5">
    <source>
        <dbReference type="ARBA" id="ARBA00023306"/>
    </source>
</evidence>
<dbReference type="GO" id="GO:0051301">
    <property type="term" value="P:cell division"/>
    <property type="evidence" value="ECO:0007669"/>
    <property type="project" value="UniProtKB-KW"/>
</dbReference>
<feature type="compositionally biased region" description="Acidic residues" evidence="6">
    <location>
        <begin position="253"/>
        <end position="263"/>
    </location>
</feature>
<comment type="subcellular location">
    <subcellularLocation>
        <location evidence="1">Nucleus</location>
    </subcellularLocation>
</comment>
<name>A0A099NY16_PICKU</name>
<dbReference type="GO" id="GO:0006281">
    <property type="term" value="P:DNA repair"/>
    <property type="evidence" value="ECO:0007669"/>
    <property type="project" value="TreeGrafter"/>
</dbReference>
<feature type="region of interest" description="Disordered" evidence="6">
    <location>
        <begin position="253"/>
        <end position="276"/>
    </location>
</feature>
<dbReference type="HOGENOM" id="CLU_002562_1_0_1"/>
<keyword evidence="5" id="KW-0131">Cell cycle</keyword>
<sequence length="1271" mass="146412">MTEGRRLKFKEEIVSTVSNPISTRELLTRLAELHQELSILEQSQVDLASLSVVKEQLVNKKLLKNTNRGVQALVCCCLTDVLRLFAPDAPYSSSTLASIFRLFLQQFPFLDDQDSVYYPHYVYMLERIAEVKLIALMTDLDHNEKLIVRLFETFYALTSNESFDKEKLQPALISILNEVISEANQLDLRVLKLILNKFLANSKNMKNQSNIRVPGFDLSLALCEINSDKLSRLVTYFFSEMILEATKNDDAYDMDYSESDDSEDNKNNSRDGQGPMIDMVQMKKIHTLAVELWRYVPEMLTSVLGLLDNELEADDPLVRSIATDTISKMLAMQPSRINFPATFASTYLNWLKKPFDISISLRRTWINGSAEILEARNDITSDIVNGLLKTLVDSNDKVRLQTIVELKKLKPSTFLDKVMKDSLMDTLFKLIREKHHTIRTEIINFLSTIYNYATKEETHRSHRMIQDIPNHILNLIYINDNTINAEVDIALCEKILPFSSNTEARVNRLLFTLSVLNDKARQSFLAILRRQPQVSKVILQLIAIIEDEEDEHKDQKIGNAVKWLSKGFPPTYNPQESLQSFISLDNKRFFRLLRVISTPSSDYDTIVNGMKEILNRLRDGKLFDQNKLFESVKTGEIYNTIQLLMLRSSNVFLNVDNITELIEINNDSTHQFNQAAKLLLTNISIIYPENLSSSIKGIVDRLVEKARNIDFCGIRIHSDCWKDLKIIHKFLENGDRVCGNREFYDTLFEFSIKGTVLEAKYSVKIMNKMEEEIKGVYFVKMVHHVWPLNIGSSFFNTHLSALCSLFLCDLISVDHIKEELSEFLASEVLLKNRLKEEENEEAKLSTWISDEDLNYSIENTNCYSKILAMKLLTNWLISISDYPTAEVEQIAKPILSMLSSFINRGGEIVSTNDTPPRFASRLRVHAGIELTKLSQYPSYETLIDQRRINRLILLVQDVEMNVRKLFLEKLKKKIIQNRVSKKFLPLIFFTAFEPEKSLKLTTTTWITALFTKRASSSNTEALIFEKSYIRLLHMLGNHPEFKELFGSYTEVDDSQEGTKHDAFKEMSMFAITHIVYALSLISTFDNISLLYYLSQRIKQFEAIPTIEGEHPDTAIYFISDLSQAALKYIGKVKNWNISIWPNQLSLPSDLFSKLSNDKANENVKTNFIPDKYASAIDELIRLRWRAEHTPAKSRKNKKKHSQLEVQALEDGEGNTGKRNFTKKRKNSDDGGIRSLKEGDQDYVEKSTKGSKYEGVRRSKRSRRVDYNEETY</sequence>
<dbReference type="Gene3D" id="1.25.10.10">
    <property type="entry name" value="Leucine-rich Repeat Variant"/>
    <property type="match status" value="1"/>
</dbReference>
<dbReference type="VEuPathDB" id="FungiDB:C5L36_0B00210"/>
<feature type="compositionally biased region" description="Basic residues" evidence="6">
    <location>
        <begin position="1191"/>
        <end position="1200"/>
    </location>
</feature>
<gene>
    <name evidence="7" type="ORF">JL09_g3366</name>
</gene>
<evidence type="ECO:0000313" key="7">
    <source>
        <dbReference type="EMBL" id="KGK37480.1"/>
    </source>
</evidence>